<keyword evidence="1" id="KW-0175">Coiled coil</keyword>
<feature type="coiled-coil region" evidence="1">
    <location>
        <begin position="5"/>
        <end position="141"/>
    </location>
</feature>
<proteinExistence type="predicted"/>
<dbReference type="PANTHER" id="PTHR19327">
    <property type="entry name" value="GOLGIN"/>
    <property type="match status" value="1"/>
</dbReference>
<feature type="region of interest" description="Disordered" evidence="2">
    <location>
        <begin position="324"/>
        <end position="372"/>
    </location>
</feature>
<keyword evidence="4" id="KW-1185">Reference proteome</keyword>
<dbReference type="PANTHER" id="PTHR19327:SF0">
    <property type="entry name" value="GOLGIN SUBFAMILY A MEMBER 4"/>
    <property type="match status" value="1"/>
</dbReference>
<feature type="region of interest" description="Disordered" evidence="2">
    <location>
        <begin position="183"/>
        <end position="222"/>
    </location>
</feature>
<feature type="coiled-coil region" evidence="1">
    <location>
        <begin position="277"/>
        <end position="304"/>
    </location>
</feature>
<dbReference type="GO" id="GO:0005794">
    <property type="term" value="C:Golgi apparatus"/>
    <property type="evidence" value="ECO:0007669"/>
    <property type="project" value="TreeGrafter"/>
</dbReference>
<dbReference type="GO" id="GO:0048193">
    <property type="term" value="P:Golgi vesicle transport"/>
    <property type="evidence" value="ECO:0007669"/>
    <property type="project" value="TreeGrafter"/>
</dbReference>
<evidence type="ECO:0000313" key="4">
    <source>
        <dbReference type="Proteomes" id="UP001497482"/>
    </source>
</evidence>
<evidence type="ECO:0000256" key="1">
    <source>
        <dbReference type="SAM" id="Coils"/>
    </source>
</evidence>
<reference evidence="3 4" key="1">
    <citation type="submission" date="2024-04" db="EMBL/GenBank/DDBJ databases">
        <authorList>
            <person name="Waldvogel A.-M."/>
            <person name="Schoenle A."/>
        </authorList>
    </citation>
    <scope>NUCLEOTIDE SEQUENCE [LARGE SCALE GENOMIC DNA]</scope>
</reference>
<evidence type="ECO:0000313" key="3">
    <source>
        <dbReference type="EMBL" id="CAL1608288.1"/>
    </source>
</evidence>
<gene>
    <name evidence="3" type="ORF">KC01_LOCUS35248</name>
</gene>
<evidence type="ECO:0000256" key="2">
    <source>
        <dbReference type="SAM" id="MobiDB-lite"/>
    </source>
</evidence>
<sequence length="540" mass="61707">MEEVMKRLEQEKTSALDEAATLRKSLSELENNTASRCTQSNNTITALQTVLEELEREISEKNDALQRLTASIDNQSISKSEMDQILSEKEQKVSGLTSELESCNKRLGEIQEQLALKIQECEQLTIELKQQQSIAENEKKVLVEQLQQTQMQCTKNGNVEQEMMEKLHSLKEDNEKYNLVRTSSRESLTPLGESEPLGAPSYDPPSDIESEAEEPPGSAESLSKDQLLHRLLQVESSLGKYRGKYSELVTAYRTVQRDKEKTQAILSQSQDKALCRIGELREELQMDQQAKKHLQDEFDAALEEKDQMITVLQTQVSLLKKRVKGVSDGTALPEGEVSLSEDSNSAPKSPPNEQEAETEVTEEGGNSDPSKLMEALQKRVKRQENLLQKCKEVLRTHKERSAQLGSENETLQEQLQERLQELEKMKELHTTEKTKLINQLRDAKNHIKQLEQDKGMVIAETKRQMHETLEMKEEEIAQLRSRLQQTTTQKEEVQEQKERVEKSAFEELERALSAAQKSEEARRQLQVQLEEQVKEVERPG</sequence>
<dbReference type="AlphaFoldDB" id="A0AAV2M4M6"/>
<feature type="coiled-coil region" evidence="1">
    <location>
        <begin position="373"/>
        <end position="535"/>
    </location>
</feature>
<dbReference type="EMBL" id="OZ035828">
    <property type="protein sequence ID" value="CAL1608288.1"/>
    <property type="molecule type" value="Genomic_DNA"/>
</dbReference>
<dbReference type="GO" id="GO:0031267">
    <property type="term" value="F:small GTPase binding"/>
    <property type="evidence" value="ECO:0007669"/>
    <property type="project" value="TreeGrafter"/>
</dbReference>
<accession>A0AAV2M4M6</accession>
<protein>
    <submittedName>
        <fullName evidence="3">Uncharacterized protein</fullName>
    </submittedName>
</protein>
<organism evidence="3 4">
    <name type="scientific">Knipowitschia caucasica</name>
    <name type="common">Caucasian dwarf goby</name>
    <name type="synonym">Pomatoschistus caucasicus</name>
    <dbReference type="NCBI Taxonomy" id="637954"/>
    <lineage>
        <taxon>Eukaryota</taxon>
        <taxon>Metazoa</taxon>
        <taxon>Chordata</taxon>
        <taxon>Craniata</taxon>
        <taxon>Vertebrata</taxon>
        <taxon>Euteleostomi</taxon>
        <taxon>Actinopterygii</taxon>
        <taxon>Neopterygii</taxon>
        <taxon>Teleostei</taxon>
        <taxon>Neoteleostei</taxon>
        <taxon>Acanthomorphata</taxon>
        <taxon>Gobiaria</taxon>
        <taxon>Gobiiformes</taxon>
        <taxon>Gobioidei</taxon>
        <taxon>Gobiidae</taxon>
        <taxon>Gobiinae</taxon>
        <taxon>Knipowitschia</taxon>
    </lineage>
</organism>
<dbReference type="Proteomes" id="UP001497482">
    <property type="component" value="Chromosome 6"/>
</dbReference>
<name>A0AAV2M4M6_KNICA</name>